<dbReference type="EMBL" id="MW749010">
    <property type="protein sequence ID" value="QYA57451.1"/>
    <property type="molecule type" value="Genomic_DNA"/>
</dbReference>
<evidence type="ECO:0000313" key="1">
    <source>
        <dbReference type="EMBL" id="QYA57451.1"/>
    </source>
</evidence>
<protein>
    <submittedName>
        <fullName evidence="1">Uncharacterized protein</fullName>
    </submittedName>
</protein>
<gene>
    <name evidence="1" type="ORF">SARAHDANIELLE_23</name>
</gene>
<accession>A0AAE8BBU6</accession>
<sequence>MKSLIKMLKSLFTPKRTQTHLQRMEEELAKTHAVFSVRKEEIHQDIEDFGKVITDLMNKRLNLMEEEVSIEDNLKAIEKILHPDTEEKEVLVEDSKDI</sequence>
<dbReference type="Proteomes" id="UP000827626">
    <property type="component" value="Segment"/>
</dbReference>
<reference evidence="1" key="1">
    <citation type="submission" date="2021-03" db="EMBL/GenBank/DDBJ databases">
        <authorList>
            <person name="Thompson D.W."/>
            <person name="Brown H.M.F."/>
            <person name="Thompson S.D."/>
            <person name="Grose J.H."/>
        </authorList>
    </citation>
    <scope>NUCLEOTIDE SEQUENCE</scope>
</reference>
<organism evidence="1 2">
    <name type="scientific">Hafnia phage vB_HpaM_SarahDanielle</name>
    <dbReference type="NCBI Taxonomy" id="2836113"/>
    <lineage>
        <taxon>Viruses</taxon>
        <taxon>Duplodnaviria</taxon>
        <taxon>Heunggongvirae</taxon>
        <taxon>Uroviricota</taxon>
        <taxon>Caudoviricetes</taxon>
        <taxon>Andersonviridae</taxon>
        <taxon>Andersonviridae incertae sedis</taxon>
        <taxon>Daniellevirus</taxon>
        <taxon>Daniellevirus danielle</taxon>
    </lineage>
</organism>
<name>A0AAE8BBU6_9CAUD</name>
<evidence type="ECO:0000313" key="2">
    <source>
        <dbReference type="Proteomes" id="UP000827626"/>
    </source>
</evidence>
<proteinExistence type="predicted"/>
<keyword evidence="2" id="KW-1185">Reference proteome</keyword>